<gene>
    <name evidence="1" type="ORF">LCGC14_2043590</name>
</gene>
<feature type="non-terminal residue" evidence="1">
    <location>
        <position position="474"/>
    </location>
</feature>
<dbReference type="EMBL" id="LAZR01024006">
    <property type="protein sequence ID" value="KKL76566.1"/>
    <property type="molecule type" value="Genomic_DNA"/>
</dbReference>
<reference evidence="1" key="1">
    <citation type="journal article" date="2015" name="Nature">
        <title>Complex archaea that bridge the gap between prokaryotes and eukaryotes.</title>
        <authorList>
            <person name="Spang A."/>
            <person name="Saw J.H."/>
            <person name="Jorgensen S.L."/>
            <person name="Zaremba-Niedzwiedzka K."/>
            <person name="Martijn J."/>
            <person name="Lind A.E."/>
            <person name="van Eijk R."/>
            <person name="Schleper C."/>
            <person name="Guy L."/>
            <person name="Ettema T.J."/>
        </authorList>
    </citation>
    <scope>NUCLEOTIDE SEQUENCE</scope>
</reference>
<protein>
    <recommendedName>
        <fullName evidence="2">Terminase large subunit gp17-like C-terminal domain-containing protein</fullName>
    </recommendedName>
</protein>
<accession>A0A0F9FDN9</accession>
<comment type="caution">
    <text evidence="1">The sequence shown here is derived from an EMBL/GenBank/DDBJ whole genome shotgun (WGS) entry which is preliminary data.</text>
</comment>
<proteinExistence type="predicted"/>
<dbReference type="Gene3D" id="3.40.50.300">
    <property type="entry name" value="P-loop containing nucleotide triphosphate hydrolases"/>
    <property type="match status" value="1"/>
</dbReference>
<dbReference type="Gene3D" id="3.30.420.240">
    <property type="match status" value="1"/>
</dbReference>
<evidence type="ECO:0000313" key="1">
    <source>
        <dbReference type="EMBL" id="KKL76566.1"/>
    </source>
</evidence>
<evidence type="ECO:0008006" key="2">
    <source>
        <dbReference type="Google" id="ProtNLM"/>
    </source>
</evidence>
<name>A0A0F9FDN9_9ZZZZ</name>
<organism evidence="1">
    <name type="scientific">marine sediment metagenome</name>
    <dbReference type="NCBI Taxonomy" id="412755"/>
    <lineage>
        <taxon>unclassified sequences</taxon>
        <taxon>metagenomes</taxon>
        <taxon>ecological metagenomes</taxon>
    </lineage>
</organism>
<sequence>MSISYGNGLDSLSQVDKQELIEFVLPDGTPFLTIKDKRRRIVPYRLNPIQKDIVHSMTGRDIYVKPRQVGASEIFVVCVLLDTLLIPGTNSIIIAYEEETTKKLLAKSDFYYDYLNSHNFDFIPQRKHDSEFKKTFKYLDKNGRNYAPTSSFYIASARSFVVARSDTYHNVIADEYAYWPSPEKLVEVLGGVPDDGNVYILSTPNGEENSHTEMYRAAKEKLLLESNVYTPHFYAWFQHPEYRLKVDNRMTLKRDRVSPLVELDSDELMLMAKHNLCEEQIRWRRYKMAEIEQLRRMGETRMLFSQEFPEDDETCFLTFGDMAYEPTVLKDKIADCFLAPIQEHHADIWYPPEEGKQYLVAIDPGLGKESMTAITVWNFYMDEQGKEVGQHCATAHGLWEPEMTSRIGMELANFYNRALLATERNIDTVPYLIKRYSNLYYQKDLVSGRLSMVIGWLTGPNKMFMRDELARLLP</sequence>
<dbReference type="AlphaFoldDB" id="A0A0F9FDN9"/>
<dbReference type="InterPro" id="IPR027417">
    <property type="entry name" value="P-loop_NTPase"/>
</dbReference>